<dbReference type="PROSITE" id="PS50977">
    <property type="entry name" value="HTH_TETR_2"/>
    <property type="match status" value="1"/>
</dbReference>
<protein>
    <submittedName>
        <fullName evidence="3">Unannotated protein</fullName>
    </submittedName>
</protein>
<feature type="domain" description="HTH tetR-type" evidence="2">
    <location>
        <begin position="1"/>
        <end position="54"/>
    </location>
</feature>
<dbReference type="InterPro" id="IPR001647">
    <property type="entry name" value="HTH_TetR"/>
</dbReference>
<keyword evidence="1" id="KW-0238">DNA-binding</keyword>
<dbReference type="GO" id="GO:0003677">
    <property type="term" value="F:DNA binding"/>
    <property type="evidence" value="ECO:0007669"/>
    <property type="project" value="UniProtKB-KW"/>
</dbReference>
<evidence type="ECO:0000256" key="1">
    <source>
        <dbReference type="ARBA" id="ARBA00023125"/>
    </source>
</evidence>
<dbReference type="Gene3D" id="1.10.357.10">
    <property type="entry name" value="Tetracycline Repressor, domain 2"/>
    <property type="match status" value="1"/>
</dbReference>
<evidence type="ECO:0000259" key="2">
    <source>
        <dbReference type="PROSITE" id="PS50977"/>
    </source>
</evidence>
<proteinExistence type="predicted"/>
<organism evidence="3">
    <name type="scientific">freshwater metagenome</name>
    <dbReference type="NCBI Taxonomy" id="449393"/>
    <lineage>
        <taxon>unclassified sequences</taxon>
        <taxon>metagenomes</taxon>
        <taxon>ecological metagenomes</taxon>
    </lineage>
</organism>
<gene>
    <name evidence="3" type="ORF">UFOPK1572_00905</name>
    <name evidence="4" type="ORF">UFOPK2169_00002</name>
</gene>
<sequence length="198" mass="22142">MAAAQEEIEIKGILGLRVQDVAERARVSVPLIYKYFGDRDGILAEALGAMFEEFVLQRLDHSEQYFLSLESPTIDDLVAMLALPRQDFRRSSRWTRVQILAASMEIPALRTRLGLAQTAIYDQLITFMDQVQRKMMGGQIVVSSAALAMLVHSYSLGFILNDLEDGGSRVSDEEFSHLMHAMLSGVFDLSQRVPTISS</sequence>
<reference evidence="3" key="1">
    <citation type="submission" date="2020-05" db="EMBL/GenBank/DDBJ databases">
        <authorList>
            <person name="Chiriac C."/>
            <person name="Salcher M."/>
            <person name="Ghai R."/>
            <person name="Kavagutti S V."/>
        </authorList>
    </citation>
    <scope>NUCLEOTIDE SEQUENCE</scope>
</reference>
<evidence type="ECO:0000313" key="3">
    <source>
        <dbReference type="EMBL" id="CAB4562109.1"/>
    </source>
</evidence>
<dbReference type="Pfam" id="PF00440">
    <property type="entry name" value="TetR_N"/>
    <property type="match status" value="1"/>
</dbReference>
<dbReference type="EMBL" id="CAEZTC010000107">
    <property type="protein sequence ID" value="CAB4562109.1"/>
    <property type="molecule type" value="Genomic_DNA"/>
</dbReference>
<name>A0A6J6DH72_9ZZZZ</name>
<dbReference type="AlphaFoldDB" id="A0A6J6DH72"/>
<dbReference type="InterPro" id="IPR009057">
    <property type="entry name" value="Homeodomain-like_sf"/>
</dbReference>
<evidence type="ECO:0000313" key="4">
    <source>
        <dbReference type="EMBL" id="CAB4640272.1"/>
    </source>
</evidence>
<accession>A0A6J6DH72</accession>
<dbReference type="SUPFAM" id="SSF46689">
    <property type="entry name" value="Homeodomain-like"/>
    <property type="match status" value="1"/>
</dbReference>
<dbReference type="EMBL" id="CAEZWE010000001">
    <property type="protein sequence ID" value="CAB4640272.1"/>
    <property type="molecule type" value="Genomic_DNA"/>
</dbReference>